<keyword evidence="3" id="KW-0808">Transferase</keyword>
<keyword evidence="5 13" id="KW-0418">Kinase</keyword>
<dbReference type="InterPro" id="IPR008266">
    <property type="entry name" value="Tyr_kinase_AS"/>
</dbReference>
<keyword evidence="2" id="KW-0728">SH3 domain</keyword>
<feature type="compositionally biased region" description="Low complexity" evidence="10">
    <location>
        <begin position="941"/>
        <end position="954"/>
    </location>
</feature>
<dbReference type="InterPro" id="IPR011009">
    <property type="entry name" value="Kinase-like_dom_sf"/>
</dbReference>
<dbReference type="PROSITE" id="PS00107">
    <property type="entry name" value="PROTEIN_KINASE_ATP"/>
    <property type="match status" value="1"/>
</dbReference>
<dbReference type="Gene3D" id="3.30.200.20">
    <property type="entry name" value="Phosphorylase Kinase, domain 1"/>
    <property type="match status" value="1"/>
</dbReference>
<name>A0A5N5TIN8_9CRUS</name>
<dbReference type="PANTHER" id="PTHR24418">
    <property type="entry name" value="TYROSINE-PROTEIN KINASE"/>
    <property type="match status" value="1"/>
</dbReference>
<dbReference type="InterPro" id="IPR000095">
    <property type="entry name" value="CRIB_dom"/>
</dbReference>
<dbReference type="InterPro" id="IPR000719">
    <property type="entry name" value="Prot_kinase_dom"/>
</dbReference>
<comment type="catalytic activity">
    <reaction evidence="8">
        <text>L-threonyl-[protein] + ATP = O-phospho-L-threonyl-[protein] + ADP + H(+)</text>
        <dbReference type="Rhea" id="RHEA:46608"/>
        <dbReference type="Rhea" id="RHEA-COMP:11060"/>
        <dbReference type="Rhea" id="RHEA-COMP:11605"/>
        <dbReference type="ChEBI" id="CHEBI:15378"/>
        <dbReference type="ChEBI" id="CHEBI:30013"/>
        <dbReference type="ChEBI" id="CHEBI:30616"/>
        <dbReference type="ChEBI" id="CHEBI:61977"/>
        <dbReference type="ChEBI" id="CHEBI:456216"/>
        <dbReference type="EC" id="2.7.11.1"/>
    </reaction>
</comment>
<organism evidence="13 14">
    <name type="scientific">Armadillidium nasatum</name>
    <dbReference type="NCBI Taxonomy" id="96803"/>
    <lineage>
        <taxon>Eukaryota</taxon>
        <taxon>Metazoa</taxon>
        <taxon>Ecdysozoa</taxon>
        <taxon>Arthropoda</taxon>
        <taxon>Crustacea</taxon>
        <taxon>Multicrustacea</taxon>
        <taxon>Malacostraca</taxon>
        <taxon>Eumalacostraca</taxon>
        <taxon>Peracarida</taxon>
        <taxon>Isopoda</taxon>
        <taxon>Oniscidea</taxon>
        <taxon>Crinocheta</taxon>
        <taxon>Armadillidiidae</taxon>
        <taxon>Armadillidium</taxon>
    </lineage>
</organism>
<dbReference type="SMART" id="SM00219">
    <property type="entry name" value="TyrKc"/>
    <property type="match status" value="1"/>
</dbReference>
<dbReference type="GO" id="GO:0004674">
    <property type="term" value="F:protein serine/threonine kinase activity"/>
    <property type="evidence" value="ECO:0007669"/>
    <property type="project" value="UniProtKB-EC"/>
</dbReference>
<sequence>MMTSRGPGLYEFLTEAELQQYFNAFKKDLKVHNVGQLKFVTEEDLTSLGMSKPEIRRLKKYFQKYCPQNYLSKFKKILLPKKDGTDNVGVIIPDESGDRTGVRVPSKHIIPADAIVINKELGVGEFGVVQQGVWTNEEGERIQVAIKCLSKERMQSQPMEFLKEAAIMHTIDSEHIVRLYGVVLDTNALMLVTELAPLRSLLECLKEPSLRVSFPVTTLCDFCVQICDGMCYLESKRLIHRDLAARNILVFSKNKIKISDFGLSRALGVGKDYYQTNFNVNLKLPIAWCAPECINFLRFTSASDVWAFGVTLWELFSYGFQPWAALTGQQILEAIDEPNFQENYFLEASDWSNPRYAQRNIIVSCLGVGNTIQLKGLNLRISSMFYLIPLSDNPSVWKGVLKNGKTGLFNPANTVAYLGTSVPSNKSTFQRGDGKNAYSSRRRLRPEMISGPQGDFKHTGHVGLDGAYFGDVSFLGEKVQSKFLPKGTEKYNQLPKQIVTPYKPSEDEQSCSTLTRASSDVSDKAPLLKKVGEKGKFGPASDHHWSDTGSEDHSESLLWPSNKSSNPSAWSTLKSEKSNQTPKSDKGNNDHEYHEISDEEDHNDGFSKEKKEGSAFRRDSFDLGPSLMDEVFRALGGSSTSTGVPSSTFGDPPGSLPPLLPSQSSASCLSVSAPLASFPSINSDDDSNIKNEIKEIVSSKFGSKKKKQATVKPISPNDERTLDSAIAMANDLASKSLPRLDGSLEAIHNGDDSRNGTDLHHNGSDSPATPTSPTKSSKFSFKFSSRGSPKPERRHFSEEAASIADIQSSITEEAKEVYNSLVENRSSSLACGSRSLDRSNSPSPDLTESSSHSNPLRMLRQGMTVRPKVRGNKHNVNGGVGSGGSTLDRNNCSRRSSRGSISALASSAFDFTTHQTLPRGFKTRKVPPPVKPKPLTSGVADDTLSLEDSSLDSEAGSNNPIPLPPRDRTKGTPTTNKIRHQRRYPLIIPGGVASTFLKGNGNTEPKAETSRLLIQHTHNPQLEASKAIPTSLTTSNSSVADCGTDFDPSASPSSSNKVPPAKPPRLFSSHDESFESQLAYEIESLDEMQSDAPGGITPVGVAPPAFPSIEEGGSLFPSSDHVSCEDLLVFAFDKPSCRKTQGPLHGTQSDEVHLLLKVLKNEVSAEECVETLNECNWDVHRALKLLRVRLLLPGSKHSITSTKSALESFSWDITKTASYLAATSLDDDDTTQV</sequence>
<dbReference type="FunFam" id="1.10.510.10:FF:000521">
    <property type="entry name" value="Tyrosine-protein kinase pr2"/>
    <property type="match status" value="1"/>
</dbReference>
<dbReference type="OrthoDB" id="4062651at2759"/>
<evidence type="ECO:0000256" key="3">
    <source>
        <dbReference type="ARBA" id="ARBA00022679"/>
    </source>
</evidence>
<evidence type="ECO:0000259" key="11">
    <source>
        <dbReference type="PROSITE" id="PS50011"/>
    </source>
</evidence>
<dbReference type="Pfam" id="PF00786">
    <property type="entry name" value="PBD"/>
    <property type="match status" value="1"/>
</dbReference>
<feature type="domain" description="Protein kinase" evidence="11">
    <location>
        <begin position="115"/>
        <end position="386"/>
    </location>
</feature>
<dbReference type="Pfam" id="PF22931">
    <property type="entry name" value="SAM_TNK"/>
    <property type="match status" value="1"/>
</dbReference>
<evidence type="ECO:0000259" key="12">
    <source>
        <dbReference type="PROSITE" id="PS50108"/>
    </source>
</evidence>
<feature type="compositionally biased region" description="Low complexity" evidence="10">
    <location>
        <begin position="764"/>
        <end position="788"/>
    </location>
</feature>
<feature type="region of interest" description="Disordered" evidence="10">
    <location>
        <begin position="698"/>
        <end position="720"/>
    </location>
</feature>
<dbReference type="CDD" id="cd09539">
    <property type="entry name" value="SAM_TNK-like"/>
    <property type="match status" value="1"/>
</dbReference>
<feature type="region of interest" description="Disordered" evidence="10">
    <location>
        <begin position="500"/>
        <end position="665"/>
    </location>
</feature>
<dbReference type="SMART" id="SM00285">
    <property type="entry name" value="PBD"/>
    <property type="match status" value="1"/>
</dbReference>
<feature type="compositionally biased region" description="Polar residues" evidence="10">
    <location>
        <begin position="510"/>
        <end position="520"/>
    </location>
</feature>
<dbReference type="PROSITE" id="PS50108">
    <property type="entry name" value="CRIB"/>
    <property type="match status" value="1"/>
</dbReference>
<feature type="binding site" evidence="9">
    <location>
        <position position="147"/>
    </location>
    <ligand>
        <name>ATP</name>
        <dbReference type="ChEBI" id="CHEBI:30616"/>
    </ligand>
</feature>
<dbReference type="AlphaFoldDB" id="A0A5N5TIN8"/>
<keyword evidence="14" id="KW-1185">Reference proteome</keyword>
<evidence type="ECO:0000256" key="9">
    <source>
        <dbReference type="PROSITE-ProRule" id="PRU10141"/>
    </source>
</evidence>
<feature type="compositionally biased region" description="Basic and acidic residues" evidence="10">
    <location>
        <begin position="530"/>
        <end position="555"/>
    </location>
</feature>
<evidence type="ECO:0000256" key="8">
    <source>
        <dbReference type="ARBA" id="ARBA00047899"/>
    </source>
</evidence>
<dbReference type="Proteomes" id="UP000326759">
    <property type="component" value="Unassembled WGS sequence"/>
</dbReference>
<feature type="compositionally biased region" description="Basic and acidic residues" evidence="10">
    <location>
        <begin position="603"/>
        <end position="621"/>
    </location>
</feature>
<proteinExistence type="predicted"/>
<feature type="compositionally biased region" description="Basic and acidic residues" evidence="10">
    <location>
        <begin position="583"/>
        <end position="596"/>
    </location>
</feature>
<feature type="compositionally biased region" description="Basic and acidic residues" evidence="10">
    <location>
        <begin position="789"/>
        <end position="798"/>
    </location>
</feature>
<dbReference type="SMART" id="SM00220">
    <property type="entry name" value="S_TKc"/>
    <property type="match status" value="1"/>
</dbReference>
<dbReference type="InterPro" id="IPR050198">
    <property type="entry name" value="Non-receptor_tyrosine_kinases"/>
</dbReference>
<feature type="region of interest" description="Disordered" evidence="10">
    <location>
        <begin position="1032"/>
        <end position="1068"/>
    </location>
</feature>
<dbReference type="FunFam" id="3.30.200.20:FF:000780">
    <property type="entry name" value="Tyrosine-protein kinase PR2"/>
    <property type="match status" value="1"/>
</dbReference>
<comment type="caution">
    <text evidence="13">The sequence shown here is derived from an EMBL/GenBank/DDBJ whole genome shotgun (WGS) entry which is preliminary data.</text>
</comment>
<keyword evidence="4 9" id="KW-0547">Nucleotide-binding</keyword>
<dbReference type="InterPro" id="IPR020635">
    <property type="entry name" value="Tyr_kinase_cat_dom"/>
</dbReference>
<dbReference type="InterPro" id="IPR017441">
    <property type="entry name" value="Protein_kinase_ATP_BS"/>
</dbReference>
<dbReference type="EMBL" id="SEYY01000973">
    <property type="protein sequence ID" value="KAB7506159.1"/>
    <property type="molecule type" value="Genomic_DNA"/>
</dbReference>
<dbReference type="GO" id="GO:0005524">
    <property type="term" value="F:ATP binding"/>
    <property type="evidence" value="ECO:0007669"/>
    <property type="project" value="UniProtKB-UniRule"/>
</dbReference>
<dbReference type="GO" id="GO:0002009">
    <property type="term" value="P:morphogenesis of an epithelium"/>
    <property type="evidence" value="ECO:0007669"/>
    <property type="project" value="UniProtKB-ARBA"/>
</dbReference>
<evidence type="ECO:0000256" key="4">
    <source>
        <dbReference type="ARBA" id="ARBA00022741"/>
    </source>
</evidence>
<protein>
    <recommendedName>
        <fullName evidence="1">non-specific protein-tyrosine kinase</fullName>
        <ecNumber evidence="1">2.7.10.2</ecNumber>
    </recommendedName>
</protein>
<dbReference type="Gene3D" id="1.10.510.10">
    <property type="entry name" value="Transferase(Phosphotransferase) domain 1"/>
    <property type="match status" value="1"/>
</dbReference>
<reference evidence="13 14" key="1">
    <citation type="journal article" date="2019" name="PLoS Biol.">
        <title>Sex chromosomes control vertical transmission of feminizing Wolbachia symbionts in an isopod.</title>
        <authorList>
            <person name="Becking T."/>
            <person name="Chebbi M.A."/>
            <person name="Giraud I."/>
            <person name="Moumen B."/>
            <person name="Laverre T."/>
            <person name="Caubet Y."/>
            <person name="Peccoud J."/>
            <person name="Gilbert C."/>
            <person name="Cordaux R."/>
        </authorList>
    </citation>
    <scope>NUCLEOTIDE SEQUENCE [LARGE SCALE GENOMIC DNA]</scope>
    <source>
        <strain evidence="13">ANa2</strain>
        <tissue evidence="13">Whole body excluding digestive tract and cuticle</tissue>
    </source>
</reference>
<keyword evidence="7" id="KW-0829">Tyrosine-protein kinase</keyword>
<evidence type="ECO:0000256" key="6">
    <source>
        <dbReference type="ARBA" id="ARBA00022840"/>
    </source>
</evidence>
<dbReference type="InterPro" id="IPR001245">
    <property type="entry name" value="Ser-Thr/Tyr_kinase_cat_dom"/>
</dbReference>
<gene>
    <name evidence="13" type="primary">PR2</name>
    <name evidence="13" type="ORF">Anas_00056</name>
</gene>
<feature type="domain" description="CRIB" evidence="12">
    <location>
        <begin position="449"/>
        <end position="463"/>
    </location>
</feature>
<feature type="region of interest" description="Disordered" evidence="10">
    <location>
        <begin position="919"/>
        <end position="977"/>
    </location>
</feature>
<dbReference type="Pfam" id="PF07714">
    <property type="entry name" value="PK_Tyr_Ser-Thr"/>
    <property type="match status" value="1"/>
</dbReference>
<dbReference type="GO" id="GO:0004715">
    <property type="term" value="F:non-membrane spanning protein tyrosine kinase activity"/>
    <property type="evidence" value="ECO:0007669"/>
    <property type="project" value="UniProtKB-EC"/>
</dbReference>
<dbReference type="EC" id="2.7.10.2" evidence="1"/>
<feature type="region of interest" description="Disordered" evidence="10">
    <location>
        <begin position="743"/>
        <end position="805"/>
    </location>
</feature>
<feature type="compositionally biased region" description="Polar residues" evidence="10">
    <location>
        <begin position="838"/>
        <end position="854"/>
    </location>
</feature>
<evidence type="ECO:0000256" key="2">
    <source>
        <dbReference type="ARBA" id="ARBA00022443"/>
    </source>
</evidence>
<evidence type="ECO:0000256" key="5">
    <source>
        <dbReference type="ARBA" id="ARBA00022777"/>
    </source>
</evidence>
<dbReference type="PROSITE" id="PS00109">
    <property type="entry name" value="PROTEIN_KINASE_TYR"/>
    <property type="match status" value="1"/>
</dbReference>
<evidence type="ECO:0000256" key="7">
    <source>
        <dbReference type="ARBA" id="ARBA00023137"/>
    </source>
</evidence>
<dbReference type="PROSITE" id="PS50011">
    <property type="entry name" value="PROTEIN_KINASE_DOM"/>
    <property type="match status" value="1"/>
</dbReference>
<evidence type="ECO:0000313" key="14">
    <source>
        <dbReference type="Proteomes" id="UP000326759"/>
    </source>
</evidence>
<dbReference type="InterPro" id="IPR049587">
    <property type="entry name" value="TNK-like_SAM"/>
</dbReference>
<feature type="compositionally biased region" description="Polar residues" evidence="10">
    <location>
        <begin position="559"/>
        <end position="582"/>
    </location>
</feature>
<feature type="compositionally biased region" description="Low complexity" evidence="10">
    <location>
        <begin position="636"/>
        <end position="648"/>
    </location>
</feature>
<evidence type="ECO:0000256" key="1">
    <source>
        <dbReference type="ARBA" id="ARBA00011903"/>
    </source>
</evidence>
<evidence type="ECO:0000313" key="13">
    <source>
        <dbReference type="EMBL" id="KAB7506159.1"/>
    </source>
</evidence>
<dbReference type="InterPro" id="IPR055175">
    <property type="entry name" value="ACK/TNK-like_SAM"/>
</dbReference>
<feature type="compositionally biased region" description="Basic and acidic residues" evidence="10">
    <location>
        <begin position="748"/>
        <end position="763"/>
    </location>
</feature>
<evidence type="ECO:0000256" key="10">
    <source>
        <dbReference type="SAM" id="MobiDB-lite"/>
    </source>
</evidence>
<dbReference type="SUPFAM" id="SSF56112">
    <property type="entry name" value="Protein kinase-like (PK-like)"/>
    <property type="match status" value="1"/>
</dbReference>
<accession>A0A5N5TIN8</accession>
<feature type="region of interest" description="Disordered" evidence="10">
    <location>
        <begin position="828"/>
        <end position="899"/>
    </location>
</feature>
<keyword evidence="6 9" id="KW-0067">ATP-binding</keyword>